<dbReference type="PROSITE" id="PS50093">
    <property type="entry name" value="PKD"/>
    <property type="match status" value="1"/>
</dbReference>
<dbReference type="Pfam" id="PF18911">
    <property type="entry name" value="PKD_4"/>
    <property type="match status" value="1"/>
</dbReference>
<evidence type="ECO:0000313" key="2">
    <source>
        <dbReference type="EMBL" id="MDA6068129.1"/>
    </source>
</evidence>
<organism evidence="2 3">
    <name type="scientific">Flavobacterium azizsancarii</name>
    <dbReference type="NCBI Taxonomy" id="2961580"/>
    <lineage>
        <taxon>Bacteria</taxon>
        <taxon>Pseudomonadati</taxon>
        <taxon>Bacteroidota</taxon>
        <taxon>Flavobacteriia</taxon>
        <taxon>Flavobacteriales</taxon>
        <taxon>Flavobacteriaceae</taxon>
        <taxon>Flavobacterium</taxon>
    </lineage>
</organism>
<protein>
    <submittedName>
        <fullName evidence="2">PKD domain-containing protein</fullName>
    </submittedName>
</protein>
<name>A0ABT4W6B8_9FLAO</name>
<dbReference type="InterPro" id="IPR035986">
    <property type="entry name" value="PKD_dom_sf"/>
</dbReference>
<dbReference type="PROSITE" id="PS51257">
    <property type="entry name" value="PROKAR_LIPOPROTEIN"/>
    <property type="match status" value="1"/>
</dbReference>
<sequence>MKTRFKIVCIVAVLLLGYSCSKSDLDKGIDCFGESFFMKFKNKTDPENAKKVDFVVEYTGNYEFKSVKWTFGDGTTETTTNTTISHIYTAAGTYTVRADITIQDGKAACTASPTRSIIIN</sequence>
<dbReference type="Proteomes" id="UP001212170">
    <property type="component" value="Unassembled WGS sequence"/>
</dbReference>
<dbReference type="InterPro" id="IPR000601">
    <property type="entry name" value="PKD_dom"/>
</dbReference>
<gene>
    <name evidence="2" type="ORF">NJT12_00730</name>
</gene>
<feature type="domain" description="PKD" evidence="1">
    <location>
        <begin position="51"/>
        <end position="112"/>
    </location>
</feature>
<accession>A0ABT4W6B8</accession>
<dbReference type="CDD" id="cd00146">
    <property type="entry name" value="PKD"/>
    <property type="match status" value="1"/>
</dbReference>
<keyword evidence="3" id="KW-1185">Reference proteome</keyword>
<dbReference type="InterPro" id="IPR013783">
    <property type="entry name" value="Ig-like_fold"/>
</dbReference>
<reference evidence="2 3" key="1">
    <citation type="journal article" date="2023" name="Chemosphere">
        <title>Whole genome analysis of Flavobacterium aziz-sancarii sp. nov., isolated from Ardley Island (Antarctica), revealed a rich resistome and bioremediation potential.</title>
        <authorList>
            <person name="Otur C."/>
            <person name="Okay S."/>
            <person name="Kurt-Kizildogan A."/>
        </authorList>
    </citation>
    <scope>NUCLEOTIDE SEQUENCE [LARGE SCALE GENOMIC DNA]</scope>
    <source>
        <strain evidence="2 3">AC</strain>
    </source>
</reference>
<dbReference type="SUPFAM" id="SSF49299">
    <property type="entry name" value="PKD domain"/>
    <property type="match status" value="1"/>
</dbReference>
<evidence type="ECO:0000313" key="3">
    <source>
        <dbReference type="Proteomes" id="UP001212170"/>
    </source>
</evidence>
<dbReference type="Gene3D" id="2.60.40.10">
    <property type="entry name" value="Immunoglobulins"/>
    <property type="match status" value="1"/>
</dbReference>
<dbReference type="EMBL" id="JAMZNK010000001">
    <property type="protein sequence ID" value="MDA6068129.1"/>
    <property type="molecule type" value="Genomic_DNA"/>
</dbReference>
<proteinExistence type="predicted"/>
<evidence type="ECO:0000259" key="1">
    <source>
        <dbReference type="PROSITE" id="PS50093"/>
    </source>
</evidence>
<comment type="caution">
    <text evidence="2">The sequence shown here is derived from an EMBL/GenBank/DDBJ whole genome shotgun (WGS) entry which is preliminary data.</text>
</comment>
<dbReference type="RefSeq" id="WP_271334008.1">
    <property type="nucleotide sequence ID" value="NZ_JAMZNK010000001.1"/>
</dbReference>